<dbReference type="PROSITE" id="PS00409">
    <property type="entry name" value="PROKAR_NTER_METHYL"/>
    <property type="match status" value="1"/>
</dbReference>
<dbReference type="InterPro" id="IPR012902">
    <property type="entry name" value="N_methyl_site"/>
</dbReference>
<dbReference type="AlphaFoldDB" id="A0A4V2UV79"/>
<keyword evidence="3" id="KW-0488">Methylation</keyword>
<evidence type="ECO:0000256" key="5">
    <source>
        <dbReference type="ARBA" id="ARBA00022989"/>
    </source>
</evidence>
<dbReference type="GO" id="GO:0009986">
    <property type="term" value="C:cell surface"/>
    <property type="evidence" value="ECO:0007669"/>
    <property type="project" value="UniProtKB-SubCell"/>
</dbReference>
<evidence type="ECO:0000256" key="9">
    <source>
        <dbReference type="SAM" id="Phobius"/>
    </source>
</evidence>
<evidence type="ECO:0000256" key="8">
    <source>
        <dbReference type="SAM" id="MobiDB-lite"/>
    </source>
</evidence>
<dbReference type="Gene3D" id="3.30.700.10">
    <property type="entry name" value="Glycoprotein, Type 4 Pilin"/>
    <property type="match status" value="1"/>
</dbReference>
<dbReference type="EMBL" id="SMAG01000003">
    <property type="protein sequence ID" value="TCS94707.1"/>
    <property type="molecule type" value="Genomic_DNA"/>
</dbReference>
<keyword evidence="11" id="KW-1185">Reference proteome</keyword>
<dbReference type="PANTHER" id="PTHR30093">
    <property type="entry name" value="GENERAL SECRETION PATHWAY PROTEIN G"/>
    <property type="match status" value="1"/>
</dbReference>
<dbReference type="InterPro" id="IPR045584">
    <property type="entry name" value="Pilin-like"/>
</dbReference>
<evidence type="ECO:0000256" key="2">
    <source>
        <dbReference type="ARBA" id="ARBA00004241"/>
    </source>
</evidence>
<proteinExistence type="predicted"/>
<organism evidence="10 11">
    <name type="scientific">Hazenella coriacea</name>
    <dbReference type="NCBI Taxonomy" id="1179467"/>
    <lineage>
        <taxon>Bacteria</taxon>
        <taxon>Bacillati</taxon>
        <taxon>Bacillota</taxon>
        <taxon>Bacilli</taxon>
        <taxon>Bacillales</taxon>
        <taxon>Thermoactinomycetaceae</taxon>
        <taxon>Hazenella</taxon>
    </lineage>
</organism>
<dbReference type="RefSeq" id="WP_165875851.1">
    <property type="nucleotide sequence ID" value="NZ_SMAG01000003.1"/>
</dbReference>
<evidence type="ECO:0000256" key="4">
    <source>
        <dbReference type="ARBA" id="ARBA00022692"/>
    </source>
</evidence>
<keyword evidence="6 9" id="KW-0472">Membrane</keyword>
<feature type="transmembrane region" description="Helical" evidence="9">
    <location>
        <begin position="12"/>
        <end position="33"/>
    </location>
</feature>
<dbReference type="GO" id="GO:0030420">
    <property type="term" value="P:establishment of competence for transformation"/>
    <property type="evidence" value="ECO:0007669"/>
    <property type="project" value="UniProtKB-KW"/>
</dbReference>
<dbReference type="NCBIfam" id="TIGR02532">
    <property type="entry name" value="IV_pilin_GFxxxE"/>
    <property type="match status" value="1"/>
</dbReference>
<gene>
    <name evidence="10" type="ORF">EDD58_103123</name>
</gene>
<sequence length="116" mass="13069">MKWKNKLHEEHGFTLIEMLVVLFIIGIIITIALPNLKSAGESAQERADQANRRLISAQADNYYLEYGEYPSNVDELVKRGYLRSVPPCPGGKGKYVINSSPKASPEERIYCKKNGK</sequence>
<keyword evidence="5 9" id="KW-1133">Transmembrane helix</keyword>
<evidence type="ECO:0000256" key="7">
    <source>
        <dbReference type="ARBA" id="ARBA00023287"/>
    </source>
</evidence>
<evidence type="ECO:0000313" key="10">
    <source>
        <dbReference type="EMBL" id="TCS94707.1"/>
    </source>
</evidence>
<evidence type="ECO:0000256" key="6">
    <source>
        <dbReference type="ARBA" id="ARBA00023136"/>
    </source>
</evidence>
<comment type="caution">
    <text evidence="10">The sequence shown here is derived from an EMBL/GenBank/DDBJ whole genome shotgun (WGS) entry which is preliminary data.</text>
</comment>
<reference evidence="10 11" key="1">
    <citation type="submission" date="2019-03" db="EMBL/GenBank/DDBJ databases">
        <title>Genomic Encyclopedia of Type Strains, Phase IV (KMG-IV): sequencing the most valuable type-strain genomes for metagenomic binning, comparative biology and taxonomic classification.</title>
        <authorList>
            <person name="Goeker M."/>
        </authorList>
    </citation>
    <scope>NUCLEOTIDE SEQUENCE [LARGE SCALE GENOMIC DNA]</scope>
    <source>
        <strain evidence="10 11">DSM 45707</strain>
    </source>
</reference>
<name>A0A4V2UV79_9BACL</name>
<evidence type="ECO:0000256" key="1">
    <source>
        <dbReference type="ARBA" id="ARBA00004167"/>
    </source>
</evidence>
<dbReference type="PANTHER" id="PTHR30093:SF44">
    <property type="entry name" value="TYPE II SECRETION SYSTEM CORE PROTEIN G"/>
    <property type="match status" value="1"/>
</dbReference>
<keyword evidence="4 9" id="KW-0812">Transmembrane</keyword>
<accession>A0A4V2UV79</accession>
<comment type="subcellular location">
    <subcellularLocation>
        <location evidence="2">Cell surface</location>
    </subcellularLocation>
    <subcellularLocation>
        <location evidence="1">Membrane</location>
        <topology evidence="1">Single-pass membrane protein</topology>
    </subcellularLocation>
</comment>
<feature type="region of interest" description="Disordered" evidence="8">
    <location>
        <begin position="92"/>
        <end position="116"/>
    </location>
</feature>
<protein>
    <submittedName>
        <fullName evidence="10">Type II secretion system protein G (GspG)</fullName>
    </submittedName>
</protein>
<keyword evidence="7" id="KW-0178">Competence</keyword>
<dbReference type="SUPFAM" id="SSF54523">
    <property type="entry name" value="Pili subunits"/>
    <property type="match status" value="1"/>
</dbReference>
<dbReference type="Proteomes" id="UP000294937">
    <property type="component" value="Unassembled WGS sequence"/>
</dbReference>
<evidence type="ECO:0000313" key="11">
    <source>
        <dbReference type="Proteomes" id="UP000294937"/>
    </source>
</evidence>
<dbReference type="GO" id="GO:0016020">
    <property type="term" value="C:membrane"/>
    <property type="evidence" value="ECO:0007669"/>
    <property type="project" value="UniProtKB-SubCell"/>
</dbReference>
<dbReference type="Pfam" id="PF07963">
    <property type="entry name" value="N_methyl"/>
    <property type="match status" value="1"/>
</dbReference>
<evidence type="ECO:0000256" key="3">
    <source>
        <dbReference type="ARBA" id="ARBA00022481"/>
    </source>
</evidence>